<dbReference type="InterPro" id="IPR051943">
    <property type="entry name" value="TRAFAC_Dynamin-like_GTPase"/>
</dbReference>
<organism evidence="4 5">
    <name type="scientific">Pseudofrankia inefficax (strain DSM 45817 / CECT 9037 / DDB 130130 / EuI1c)</name>
    <name type="common">Frankia inefficax</name>
    <dbReference type="NCBI Taxonomy" id="298654"/>
    <lineage>
        <taxon>Bacteria</taxon>
        <taxon>Bacillati</taxon>
        <taxon>Actinomycetota</taxon>
        <taxon>Actinomycetes</taxon>
        <taxon>Frankiales</taxon>
        <taxon>Frankiaceae</taxon>
        <taxon>Pseudofrankia</taxon>
    </lineage>
</organism>
<dbReference type="AlphaFoldDB" id="E3IVR3"/>
<feature type="transmembrane region" description="Helical" evidence="2">
    <location>
        <begin position="518"/>
        <end position="543"/>
    </location>
</feature>
<dbReference type="Gene3D" id="3.40.50.300">
    <property type="entry name" value="P-loop containing nucleotide triphosphate hydrolases"/>
    <property type="match status" value="1"/>
</dbReference>
<dbReference type="PANTHER" id="PTHR43681">
    <property type="entry name" value="TRANSMEMBRANE GTPASE FZO"/>
    <property type="match status" value="1"/>
</dbReference>
<evidence type="ECO:0000259" key="3">
    <source>
        <dbReference type="Pfam" id="PF00350"/>
    </source>
</evidence>
<keyword evidence="1" id="KW-0175">Coiled coil</keyword>
<protein>
    <submittedName>
        <fullName evidence="4">GTP-binding protein HSR1-related protein</fullName>
    </submittedName>
</protein>
<dbReference type="RefSeq" id="WP_013426833.1">
    <property type="nucleotide sequence ID" value="NC_014666.1"/>
</dbReference>
<feature type="domain" description="Dynamin N-terminal" evidence="3">
    <location>
        <begin position="60"/>
        <end position="249"/>
    </location>
</feature>
<sequence length="654" mass="69552">MTAPSPPAAGAAPVDGSLLTARVARAATDTAAIAVSVGEQSGASLLTLSTQRLRAGAATVVVVGEKKRGKSSLLNALLGREGLLPVDVDVATNVHLTVGYAEQDIARATVAVPVGAAGSPSSAGAAGGPGEAPAVRTEVVPIDLADLAEYAAVDPARSNDPARAGLATRDNVLHVDIGLPDPLLRHGLRLVDTPGVGGLVAGHARAAAAAASAADALLFVVSGQSELTASEHGFLRQLRERTSEVLFVLAQIDKYPDWRNVLARNQELIRDHAPALADAPWFPVSSRFKIDADRFAERGRADRAATLTERSGFVPLMAALTDTVADRADRIRMRNTLHATGQVLDRLEAGQRTRLRSLAHDPALLAEINDRRTRLAAAREETAWWRAHLAERFQGLDNTARLELSRLIADLQAEADERIVAAGTEYLAQLPRDLAGSVGAIWMTMQHLVERGLAEISGELGQRFEAAGMPELSLGLALPDRLRTLPTVARSGPERRGLGETFDRIVPSVGLGTLTFTLLSGASLALGPVAPVVAGVAVVLAVGRRRIGNEETMKARADARRYVSTVSDRLRTELPPVVQQSLRSAMATLRDHVTDALTIAISQLEEEIAEHNRTLRRADEQNAPRRTAVTNNLNLIENLRRQTGALRTALDGEQ</sequence>
<dbReference type="Proteomes" id="UP000002484">
    <property type="component" value="Chromosome"/>
</dbReference>
<proteinExistence type="predicted"/>
<dbReference type="EMBL" id="CP002299">
    <property type="protein sequence ID" value="ADP83715.1"/>
    <property type="molecule type" value="Genomic_DNA"/>
</dbReference>
<keyword evidence="2" id="KW-1133">Transmembrane helix</keyword>
<accession>E3IVR3</accession>
<dbReference type="InParanoid" id="E3IVR3"/>
<dbReference type="eggNOG" id="COG0699">
    <property type="taxonomic scope" value="Bacteria"/>
</dbReference>
<dbReference type="PANTHER" id="PTHR43681:SF1">
    <property type="entry name" value="SARCALUMENIN"/>
    <property type="match status" value="1"/>
</dbReference>
<dbReference type="SUPFAM" id="SSF52540">
    <property type="entry name" value="P-loop containing nucleoside triphosphate hydrolases"/>
    <property type="match status" value="1"/>
</dbReference>
<feature type="coiled-coil region" evidence="1">
    <location>
        <begin position="594"/>
        <end position="621"/>
    </location>
</feature>
<reference evidence="4 5" key="1">
    <citation type="submission" date="2010-10" db="EMBL/GenBank/DDBJ databases">
        <title>Complete sequence of Frankia sp. EuI1c.</title>
        <authorList>
            <consortium name="US DOE Joint Genome Institute"/>
            <person name="Lucas S."/>
            <person name="Copeland A."/>
            <person name="Lapidus A."/>
            <person name="Cheng J.-F."/>
            <person name="Bruce D."/>
            <person name="Goodwin L."/>
            <person name="Pitluck S."/>
            <person name="Chertkov O."/>
            <person name="Detter J.C."/>
            <person name="Han C."/>
            <person name="Tapia R."/>
            <person name="Land M."/>
            <person name="Hauser L."/>
            <person name="Jeffries C."/>
            <person name="Kyrpides N."/>
            <person name="Ivanova N."/>
            <person name="Mikhailova N."/>
            <person name="Beauchemin N."/>
            <person name="Sen A."/>
            <person name="Sur S.A."/>
            <person name="Gtari M."/>
            <person name="Wall L."/>
            <person name="Tisa L."/>
            <person name="Woyke T."/>
        </authorList>
    </citation>
    <scope>NUCLEOTIDE SEQUENCE [LARGE SCALE GENOMIC DNA]</scope>
    <source>
        <strain evidence="5">DSM 45817 / CECT 9037 / EuI1c</strain>
    </source>
</reference>
<dbReference type="HOGENOM" id="CLU_028675_0_0_11"/>
<evidence type="ECO:0000313" key="5">
    <source>
        <dbReference type="Proteomes" id="UP000002484"/>
    </source>
</evidence>
<evidence type="ECO:0000256" key="1">
    <source>
        <dbReference type="SAM" id="Coils"/>
    </source>
</evidence>
<keyword evidence="5" id="KW-1185">Reference proteome</keyword>
<dbReference type="KEGG" id="fri:FraEuI1c_5731"/>
<gene>
    <name evidence="4" type="ordered locus">FraEuI1c_5731</name>
</gene>
<dbReference type="OrthoDB" id="4746525at2"/>
<evidence type="ECO:0000313" key="4">
    <source>
        <dbReference type="EMBL" id="ADP83715.1"/>
    </source>
</evidence>
<keyword evidence="2" id="KW-0812">Transmembrane</keyword>
<evidence type="ECO:0000256" key="2">
    <source>
        <dbReference type="SAM" id="Phobius"/>
    </source>
</evidence>
<dbReference type="InterPro" id="IPR045063">
    <property type="entry name" value="Dynamin_N"/>
</dbReference>
<name>E3IVR3_PSEI1</name>
<dbReference type="Pfam" id="PF00350">
    <property type="entry name" value="Dynamin_N"/>
    <property type="match status" value="1"/>
</dbReference>
<keyword evidence="2" id="KW-0472">Membrane</keyword>
<dbReference type="InterPro" id="IPR027417">
    <property type="entry name" value="P-loop_NTPase"/>
</dbReference>
<dbReference type="STRING" id="298654.FraEuI1c_5731"/>